<dbReference type="RefSeq" id="WP_081682084.1">
    <property type="nucleotide sequence ID" value="NZ_QQAV01000005.1"/>
</dbReference>
<organism evidence="3 4">
    <name type="scientific">Pseudacidovorax intermedius</name>
    <dbReference type="NCBI Taxonomy" id="433924"/>
    <lineage>
        <taxon>Bacteria</taxon>
        <taxon>Pseudomonadati</taxon>
        <taxon>Pseudomonadota</taxon>
        <taxon>Betaproteobacteria</taxon>
        <taxon>Burkholderiales</taxon>
        <taxon>Comamonadaceae</taxon>
        <taxon>Pseudacidovorax</taxon>
    </lineage>
</organism>
<dbReference type="InterPro" id="IPR005064">
    <property type="entry name" value="BUG"/>
</dbReference>
<dbReference type="OrthoDB" id="8678477at2"/>
<dbReference type="PANTHER" id="PTHR42928:SF5">
    <property type="entry name" value="BLR1237 PROTEIN"/>
    <property type="match status" value="1"/>
</dbReference>
<dbReference type="SUPFAM" id="SSF53850">
    <property type="entry name" value="Periplasmic binding protein-like II"/>
    <property type="match status" value="1"/>
</dbReference>
<evidence type="ECO:0000313" key="4">
    <source>
        <dbReference type="Proteomes" id="UP000255265"/>
    </source>
</evidence>
<accession>A0A370FEU0</accession>
<dbReference type="PANTHER" id="PTHR42928">
    <property type="entry name" value="TRICARBOXYLATE-BINDING PROTEIN"/>
    <property type="match status" value="1"/>
</dbReference>
<evidence type="ECO:0000256" key="2">
    <source>
        <dbReference type="SAM" id="SignalP"/>
    </source>
</evidence>
<dbReference type="AlphaFoldDB" id="A0A370FEU0"/>
<keyword evidence="2" id="KW-0732">Signal</keyword>
<keyword evidence="4" id="KW-1185">Reference proteome</keyword>
<comment type="similarity">
    <text evidence="1">Belongs to the UPF0065 (bug) family.</text>
</comment>
<feature type="chain" id="PRO_5016826961" evidence="2">
    <location>
        <begin position="35"/>
        <end position="338"/>
    </location>
</feature>
<name>A0A370FEU0_9BURK</name>
<dbReference type="PROSITE" id="PS51318">
    <property type="entry name" value="TAT"/>
    <property type="match status" value="1"/>
</dbReference>
<dbReference type="PIRSF" id="PIRSF017082">
    <property type="entry name" value="YflP"/>
    <property type="match status" value="1"/>
</dbReference>
<evidence type="ECO:0000256" key="1">
    <source>
        <dbReference type="ARBA" id="ARBA00006987"/>
    </source>
</evidence>
<comment type="caution">
    <text evidence="3">The sequence shown here is derived from an EMBL/GenBank/DDBJ whole genome shotgun (WGS) entry which is preliminary data.</text>
</comment>
<dbReference type="CDD" id="cd07012">
    <property type="entry name" value="PBP2_Bug_TTT"/>
    <property type="match status" value="1"/>
</dbReference>
<sequence length="338" mass="35620">MNPHIAMNRRSLCQRLLACAAAPLAAIAPLPAFAQGTAGYPARPITLVVGYPAGGDSDVLARILGEKLSARLGQPVVIDNRTGAAGTIAVNYVSKAPADGYTLLLAPNTLAITPHVLQTSRTAQVDPANDLTPIIQLASQSLFVVVASDTGVKTMKDLLASVKAGRIRSYASPGYGSPMHILAELVDKSAGVKITQVPYRGSMPAIADMVAGQVPMMYTSLGPVAPYIDSGKLTVLAVADAQRSPFLPQVPTLAEAGIPHAEIGAWQALLGPKGLPPALVALLNQHFNEIIRMPDVVARMKSISLQPEGGPPDRMKKLAEDDYLRYGRLVKEFGIRAE</sequence>
<evidence type="ECO:0000313" key="3">
    <source>
        <dbReference type="EMBL" id="RDI24359.1"/>
    </source>
</evidence>
<dbReference type="Proteomes" id="UP000255265">
    <property type="component" value="Unassembled WGS sequence"/>
</dbReference>
<feature type="signal peptide" evidence="2">
    <location>
        <begin position="1"/>
        <end position="34"/>
    </location>
</feature>
<dbReference type="Gene3D" id="3.40.190.10">
    <property type="entry name" value="Periplasmic binding protein-like II"/>
    <property type="match status" value="1"/>
</dbReference>
<reference evidence="3 4" key="1">
    <citation type="submission" date="2018-07" db="EMBL/GenBank/DDBJ databases">
        <title>Genomic Encyclopedia of Type Strains, Phase IV (KMG-IV): sequencing the most valuable type-strain genomes for metagenomic binning, comparative biology and taxonomic classification.</title>
        <authorList>
            <person name="Goeker M."/>
        </authorList>
    </citation>
    <scope>NUCLEOTIDE SEQUENCE [LARGE SCALE GENOMIC DNA]</scope>
    <source>
        <strain evidence="3 4">DSM 21352</strain>
    </source>
</reference>
<proteinExistence type="inferred from homology"/>
<dbReference type="EMBL" id="QQAV01000005">
    <property type="protein sequence ID" value="RDI24359.1"/>
    <property type="molecule type" value="Genomic_DNA"/>
</dbReference>
<dbReference type="Gene3D" id="3.40.190.150">
    <property type="entry name" value="Bordetella uptake gene, domain 1"/>
    <property type="match status" value="1"/>
</dbReference>
<dbReference type="InterPro" id="IPR042100">
    <property type="entry name" value="Bug_dom1"/>
</dbReference>
<gene>
    <name evidence="3" type="ORF">DFR41_105274</name>
</gene>
<dbReference type="InterPro" id="IPR006311">
    <property type="entry name" value="TAT_signal"/>
</dbReference>
<keyword evidence="3" id="KW-0675">Receptor</keyword>
<dbReference type="Pfam" id="PF03401">
    <property type="entry name" value="TctC"/>
    <property type="match status" value="1"/>
</dbReference>
<protein>
    <submittedName>
        <fullName evidence="3">Tripartite-type tricarboxylate transporter receptor subunit TctC</fullName>
    </submittedName>
</protein>